<dbReference type="EMBL" id="LN721266">
    <property type="protein sequence ID" value="CEP09153.1"/>
    <property type="molecule type" value="Genomic_DNA"/>
</dbReference>
<proteinExistence type="predicted"/>
<protein>
    <submittedName>
        <fullName evidence="2">Uncharacterized protein</fullName>
    </submittedName>
</protein>
<evidence type="ECO:0000313" key="2">
    <source>
        <dbReference type="EMBL" id="CEP09153.1"/>
    </source>
</evidence>
<evidence type="ECO:0000256" key="1">
    <source>
        <dbReference type="SAM" id="MobiDB-lite"/>
    </source>
</evidence>
<organism evidence="2 3">
    <name type="scientific">Parasitella parasitica</name>
    <dbReference type="NCBI Taxonomy" id="35722"/>
    <lineage>
        <taxon>Eukaryota</taxon>
        <taxon>Fungi</taxon>
        <taxon>Fungi incertae sedis</taxon>
        <taxon>Mucoromycota</taxon>
        <taxon>Mucoromycotina</taxon>
        <taxon>Mucoromycetes</taxon>
        <taxon>Mucorales</taxon>
        <taxon>Mucorineae</taxon>
        <taxon>Mucoraceae</taxon>
        <taxon>Parasitella</taxon>
    </lineage>
</organism>
<dbReference type="AlphaFoldDB" id="A0A0B7N196"/>
<sequence>MANIVAKVKESVPERPENGPSDEQEVFYFGHQPILDQVSHTSNLTNVSTQKDDSSAIEDEEKTIRFPSSSIGSNTSTINDLGKS</sequence>
<dbReference type="Proteomes" id="UP000054107">
    <property type="component" value="Unassembled WGS sequence"/>
</dbReference>
<keyword evidence="3" id="KW-1185">Reference proteome</keyword>
<accession>A0A0B7N196</accession>
<name>A0A0B7N196_9FUNG</name>
<evidence type="ECO:0000313" key="3">
    <source>
        <dbReference type="Proteomes" id="UP000054107"/>
    </source>
</evidence>
<feature type="compositionally biased region" description="Low complexity" evidence="1">
    <location>
        <begin position="68"/>
        <end position="84"/>
    </location>
</feature>
<feature type="region of interest" description="Disordered" evidence="1">
    <location>
        <begin position="39"/>
        <end position="84"/>
    </location>
</feature>
<feature type="compositionally biased region" description="Polar residues" evidence="1">
    <location>
        <begin position="39"/>
        <end position="49"/>
    </location>
</feature>
<feature type="region of interest" description="Disordered" evidence="1">
    <location>
        <begin position="1"/>
        <end position="23"/>
    </location>
</feature>
<reference evidence="2 3" key="1">
    <citation type="submission" date="2014-09" db="EMBL/GenBank/DDBJ databases">
        <authorList>
            <person name="Ellenberger Sabrina"/>
        </authorList>
    </citation>
    <scope>NUCLEOTIDE SEQUENCE [LARGE SCALE GENOMIC DNA]</scope>
    <source>
        <strain evidence="2 3">CBS 412.66</strain>
    </source>
</reference>
<gene>
    <name evidence="2" type="primary">PARPA_02629.1 scaffold 5155</name>
</gene>
<feature type="compositionally biased region" description="Basic and acidic residues" evidence="1">
    <location>
        <begin position="7"/>
        <end position="17"/>
    </location>
</feature>